<feature type="transmembrane region" description="Helical" evidence="5">
    <location>
        <begin position="30"/>
        <end position="47"/>
    </location>
</feature>
<dbReference type="InterPro" id="IPR004710">
    <property type="entry name" value="Bilac:Na_transpt"/>
</dbReference>
<gene>
    <name evidence="6" type="primary">panS</name>
    <name evidence="6" type="ORF">GCM10023211_16680</name>
</gene>
<name>A0ABP9N7G4_9GAMM</name>
<keyword evidence="2 5" id="KW-0812">Transmembrane</keyword>
<reference evidence="7" key="1">
    <citation type="journal article" date="2019" name="Int. J. Syst. Evol. Microbiol.">
        <title>The Global Catalogue of Microorganisms (GCM) 10K type strain sequencing project: providing services to taxonomists for standard genome sequencing and annotation.</title>
        <authorList>
            <consortium name="The Broad Institute Genomics Platform"/>
            <consortium name="The Broad Institute Genome Sequencing Center for Infectious Disease"/>
            <person name="Wu L."/>
            <person name="Ma J."/>
        </authorList>
    </citation>
    <scope>NUCLEOTIDE SEQUENCE [LARGE SCALE GENOMIC DNA]</scope>
    <source>
        <strain evidence="7">JCM 18050</strain>
    </source>
</reference>
<evidence type="ECO:0000256" key="4">
    <source>
        <dbReference type="ARBA" id="ARBA00023136"/>
    </source>
</evidence>
<sequence>MFPLWAILCAVFAYFLPGTFSPLKSYTSELLMFVMFTMGVTLSINDFKRVITRPKAVIVCTLLHYIVMPITALILAHVFTMRIELLVGMVLVGSVASGTASNVMIYLAKGDVALSVTISSVSTLVGIIVTPLLTLALVGTSIEVPFMSMLLHIVKIVFIPIVAGLIVHHLFFGLVKKCERFFPVLSMICILIILGIVVAGSRDQIAQVGFTVICAVVLHNGLGLLGGYWGGRLLGFDEATCRTMSLEVGMQNSALAATLGTTYFSALSALPAAVFSVWHNISGSLLAGYWQGKPVKNKKIEKK</sequence>
<dbReference type="EMBL" id="BAABHY010000002">
    <property type="protein sequence ID" value="GAA5111334.1"/>
    <property type="molecule type" value="Genomic_DNA"/>
</dbReference>
<organism evidence="6 7">
    <name type="scientific">Orbus sasakiae</name>
    <dbReference type="NCBI Taxonomy" id="1078475"/>
    <lineage>
        <taxon>Bacteria</taxon>
        <taxon>Pseudomonadati</taxon>
        <taxon>Pseudomonadota</taxon>
        <taxon>Gammaproteobacteria</taxon>
        <taxon>Orbales</taxon>
        <taxon>Orbaceae</taxon>
        <taxon>Orbus</taxon>
    </lineage>
</organism>
<keyword evidence="3 5" id="KW-1133">Transmembrane helix</keyword>
<feature type="transmembrane region" description="Helical" evidence="5">
    <location>
        <begin position="85"/>
        <end position="107"/>
    </location>
</feature>
<accession>A0ABP9N7G4</accession>
<evidence type="ECO:0000256" key="1">
    <source>
        <dbReference type="ARBA" id="ARBA00004141"/>
    </source>
</evidence>
<feature type="transmembrane region" description="Helical" evidence="5">
    <location>
        <begin position="205"/>
        <end position="225"/>
    </location>
</feature>
<proteinExistence type="predicted"/>
<feature type="transmembrane region" description="Helical" evidence="5">
    <location>
        <begin position="150"/>
        <end position="174"/>
    </location>
</feature>
<comment type="subcellular location">
    <subcellularLocation>
        <location evidence="1">Membrane</location>
        <topology evidence="1">Multi-pass membrane protein</topology>
    </subcellularLocation>
</comment>
<protein>
    <submittedName>
        <fullName evidence="6">Ketopantoate/pantoate/pantothenate transporter PanS</fullName>
    </submittedName>
</protein>
<evidence type="ECO:0000256" key="3">
    <source>
        <dbReference type="ARBA" id="ARBA00022989"/>
    </source>
</evidence>
<dbReference type="InterPro" id="IPR002657">
    <property type="entry name" value="BilAc:Na_symport/Acr3"/>
</dbReference>
<evidence type="ECO:0000313" key="6">
    <source>
        <dbReference type="EMBL" id="GAA5111334.1"/>
    </source>
</evidence>
<keyword evidence="7" id="KW-1185">Reference proteome</keyword>
<feature type="transmembrane region" description="Helical" evidence="5">
    <location>
        <begin position="114"/>
        <end position="138"/>
    </location>
</feature>
<evidence type="ECO:0000256" key="5">
    <source>
        <dbReference type="SAM" id="Phobius"/>
    </source>
</evidence>
<feature type="transmembrane region" description="Helical" evidence="5">
    <location>
        <begin position="56"/>
        <end position="79"/>
    </location>
</feature>
<dbReference type="Pfam" id="PF01758">
    <property type="entry name" value="SBF"/>
    <property type="match status" value="1"/>
</dbReference>
<keyword evidence="4 5" id="KW-0472">Membrane</keyword>
<dbReference type="InterPro" id="IPR038770">
    <property type="entry name" value="Na+/solute_symporter_sf"/>
</dbReference>
<dbReference type="Proteomes" id="UP001500171">
    <property type="component" value="Unassembled WGS sequence"/>
</dbReference>
<dbReference type="Gene3D" id="1.20.1530.20">
    <property type="match status" value="1"/>
</dbReference>
<evidence type="ECO:0000256" key="2">
    <source>
        <dbReference type="ARBA" id="ARBA00022692"/>
    </source>
</evidence>
<dbReference type="PANTHER" id="PTHR10361">
    <property type="entry name" value="SODIUM-BILE ACID COTRANSPORTER"/>
    <property type="match status" value="1"/>
</dbReference>
<comment type="caution">
    <text evidence="6">The sequence shown here is derived from an EMBL/GenBank/DDBJ whole genome shotgun (WGS) entry which is preliminary data.</text>
</comment>
<dbReference type="PANTHER" id="PTHR10361:SF28">
    <property type="entry name" value="P3 PROTEIN-RELATED"/>
    <property type="match status" value="1"/>
</dbReference>
<evidence type="ECO:0000313" key="7">
    <source>
        <dbReference type="Proteomes" id="UP001500171"/>
    </source>
</evidence>
<feature type="transmembrane region" description="Helical" evidence="5">
    <location>
        <begin position="181"/>
        <end position="199"/>
    </location>
</feature>